<sequence length="69" mass="6834">METNDAGQPAQARAAESPTMTALRRIMIASSMGMATVALVAANTGASLGITAQAQPSTPTTGIISTITG</sequence>
<organism evidence="1 2">
    <name type="scientific">Brachybacterium hainanense</name>
    <dbReference type="NCBI Taxonomy" id="1541174"/>
    <lineage>
        <taxon>Bacteria</taxon>
        <taxon>Bacillati</taxon>
        <taxon>Actinomycetota</taxon>
        <taxon>Actinomycetes</taxon>
        <taxon>Micrococcales</taxon>
        <taxon>Dermabacteraceae</taxon>
        <taxon>Brachybacterium</taxon>
    </lineage>
</organism>
<accession>A0ABV6RBP9</accession>
<reference evidence="1 2" key="1">
    <citation type="submission" date="2024-09" db="EMBL/GenBank/DDBJ databases">
        <authorList>
            <person name="Sun Q."/>
            <person name="Mori K."/>
        </authorList>
    </citation>
    <scope>NUCLEOTIDE SEQUENCE [LARGE SCALE GENOMIC DNA]</scope>
    <source>
        <strain evidence="1 2">CICC 10874</strain>
    </source>
</reference>
<dbReference type="Proteomes" id="UP001589793">
    <property type="component" value="Unassembled WGS sequence"/>
</dbReference>
<comment type="caution">
    <text evidence="1">The sequence shown here is derived from an EMBL/GenBank/DDBJ whole genome shotgun (WGS) entry which is preliminary data.</text>
</comment>
<dbReference type="RefSeq" id="WP_376980494.1">
    <property type="nucleotide sequence ID" value="NZ_JBHLSV010000011.1"/>
</dbReference>
<evidence type="ECO:0000313" key="2">
    <source>
        <dbReference type="Proteomes" id="UP001589793"/>
    </source>
</evidence>
<keyword evidence="2" id="KW-1185">Reference proteome</keyword>
<name>A0ABV6RBP9_9MICO</name>
<gene>
    <name evidence="1" type="ORF">ACFFF6_10685</name>
</gene>
<protein>
    <submittedName>
        <fullName evidence="1">Uncharacterized protein</fullName>
    </submittedName>
</protein>
<evidence type="ECO:0000313" key="1">
    <source>
        <dbReference type="EMBL" id="MFC0674419.1"/>
    </source>
</evidence>
<proteinExistence type="predicted"/>
<dbReference type="EMBL" id="JBHLSV010000011">
    <property type="protein sequence ID" value="MFC0674419.1"/>
    <property type="molecule type" value="Genomic_DNA"/>
</dbReference>